<dbReference type="InterPro" id="IPR016050">
    <property type="entry name" value="Proteasome_bsu_CS"/>
</dbReference>
<reference evidence="5 6" key="2">
    <citation type="submission" date="2018-11" db="EMBL/GenBank/DDBJ databases">
        <authorList>
            <consortium name="Pathogen Informatics"/>
        </authorList>
    </citation>
    <scope>NUCLEOTIDE SEQUENCE [LARGE SCALE GENOMIC DNA]</scope>
</reference>
<dbReference type="PROSITE" id="PS00854">
    <property type="entry name" value="PROTEASOME_BETA_1"/>
    <property type="match status" value="1"/>
</dbReference>
<evidence type="ECO:0000256" key="4">
    <source>
        <dbReference type="RuleBase" id="RU004203"/>
    </source>
</evidence>
<keyword evidence="2 4" id="KW-0647">Proteasome</keyword>
<dbReference type="FunFam" id="3.60.20.10:FF:000003">
    <property type="entry name" value="Proteasome subunit beta type-3"/>
    <property type="match status" value="1"/>
</dbReference>
<gene>
    <name evidence="5" type="ORF">HDID_LOCUS3718</name>
</gene>
<evidence type="ECO:0000313" key="5">
    <source>
        <dbReference type="EMBL" id="VDL37998.1"/>
    </source>
</evidence>
<comment type="similarity">
    <text evidence="4">Belongs to the peptidase T1B family.</text>
</comment>
<dbReference type="PANTHER" id="PTHR32194:SF10">
    <property type="entry name" value="PROTEASOME SUBUNIT BETA TYPE-3"/>
    <property type="match status" value="1"/>
</dbReference>
<dbReference type="InterPro" id="IPR023333">
    <property type="entry name" value="Proteasome_suB-type"/>
</dbReference>
<dbReference type="InterPro" id="IPR001353">
    <property type="entry name" value="Proteasome_sua/b"/>
</dbReference>
<dbReference type="Gene3D" id="3.60.20.10">
    <property type="entry name" value="Glutamine Phosphoribosylpyrophosphate, subunit 1, domain 1"/>
    <property type="match status" value="1"/>
</dbReference>
<organism evidence="7">
    <name type="scientific">Hymenolepis diminuta</name>
    <name type="common">Rat tapeworm</name>
    <dbReference type="NCBI Taxonomy" id="6216"/>
    <lineage>
        <taxon>Eukaryota</taxon>
        <taxon>Metazoa</taxon>
        <taxon>Spiralia</taxon>
        <taxon>Lophotrochozoa</taxon>
        <taxon>Platyhelminthes</taxon>
        <taxon>Cestoda</taxon>
        <taxon>Eucestoda</taxon>
        <taxon>Cyclophyllidea</taxon>
        <taxon>Hymenolepididae</taxon>
        <taxon>Hymenolepis</taxon>
    </lineage>
</organism>
<keyword evidence="3 4" id="KW-0539">Nucleus</keyword>
<protein>
    <recommendedName>
        <fullName evidence="4">Proteasome subunit beta</fullName>
    </recommendedName>
</protein>
<dbReference type="SUPFAM" id="SSF56235">
    <property type="entry name" value="N-terminal nucleophile aminohydrolases (Ntn hydrolases)"/>
    <property type="match status" value="1"/>
</dbReference>
<dbReference type="GO" id="GO:0019774">
    <property type="term" value="C:proteasome core complex, beta-subunit complex"/>
    <property type="evidence" value="ECO:0007669"/>
    <property type="project" value="InterPro"/>
</dbReference>
<evidence type="ECO:0000256" key="3">
    <source>
        <dbReference type="ARBA" id="ARBA00023242"/>
    </source>
</evidence>
<dbReference type="OrthoDB" id="204949at2759"/>
<dbReference type="PANTHER" id="PTHR32194">
    <property type="entry name" value="METALLOPROTEASE TLDD"/>
    <property type="match status" value="1"/>
</dbReference>
<evidence type="ECO:0000256" key="1">
    <source>
        <dbReference type="ARBA" id="ARBA00022490"/>
    </source>
</evidence>
<dbReference type="InterPro" id="IPR029055">
    <property type="entry name" value="Ntn_hydrolases_N"/>
</dbReference>
<evidence type="ECO:0000313" key="6">
    <source>
        <dbReference type="Proteomes" id="UP000274504"/>
    </source>
</evidence>
<dbReference type="WBParaSite" id="HDID_0000372001-mRNA-1">
    <property type="protein sequence ID" value="HDID_0000372001-mRNA-1"/>
    <property type="gene ID" value="HDID_0000372001"/>
</dbReference>
<dbReference type="GO" id="GO:0043161">
    <property type="term" value="P:proteasome-mediated ubiquitin-dependent protein catabolic process"/>
    <property type="evidence" value="ECO:0007669"/>
    <property type="project" value="InterPro"/>
</dbReference>
<dbReference type="Pfam" id="PF00227">
    <property type="entry name" value="Proteasome"/>
    <property type="match status" value="1"/>
</dbReference>
<dbReference type="InterPro" id="IPR033811">
    <property type="entry name" value="Proteasome_beta_3"/>
</dbReference>
<name>A0A0R3SFT2_HYMDI</name>
<dbReference type="PROSITE" id="PS51476">
    <property type="entry name" value="PROTEASOME_BETA_2"/>
    <property type="match status" value="1"/>
</dbReference>
<dbReference type="AlphaFoldDB" id="A0A0R3SFT2"/>
<dbReference type="CDD" id="cd03759">
    <property type="entry name" value="proteasome_beta_type_3"/>
    <property type="match status" value="1"/>
</dbReference>
<proteinExistence type="inferred from homology"/>
<dbReference type="GO" id="GO:0005634">
    <property type="term" value="C:nucleus"/>
    <property type="evidence" value="ECO:0007669"/>
    <property type="project" value="UniProtKB-SubCell"/>
</dbReference>
<reference evidence="7" key="1">
    <citation type="submission" date="2017-02" db="UniProtKB">
        <authorList>
            <consortium name="WormBaseParasite"/>
        </authorList>
    </citation>
    <scope>IDENTIFICATION</scope>
</reference>
<comment type="subunit">
    <text evidence="4">Component of the proteasome complex.</text>
</comment>
<keyword evidence="1 4" id="KW-0963">Cytoplasm</keyword>
<evidence type="ECO:0000313" key="7">
    <source>
        <dbReference type="WBParaSite" id="HDID_0000372001-mRNA-1"/>
    </source>
</evidence>
<comment type="function">
    <text evidence="4">Component of the proteasome, a multicatalytic proteinase complex which is characterized by its ability to cleave peptides with Arg, Phe, Tyr, Leu, and Glu adjacent to the leaving group at neutral or slightly basic pH. The proteasome has an ATP-dependent proteolytic activity.</text>
</comment>
<sequence>MSILSYNGGAVVGMKGKDCVAIATDMRFGVGYSTIATNFSKVEQLGPHLFVGFPGLATDKETVYQRILFRKNLYELRENRHVRPKTLLRMLSNLLYERRFGPYFVEPIVAGIDPVDNKPFVGGMDLIGSPVECEFVVAGSCTEQLYGMCETLMEKDMDSNQLFECISQCMLNAANRDCIAGWGARVYLIEKDKVTISDLKGRMD</sequence>
<accession>A0A0R3SFT2</accession>
<dbReference type="EMBL" id="UYSG01001201">
    <property type="protein sequence ID" value="VDL37998.1"/>
    <property type="molecule type" value="Genomic_DNA"/>
</dbReference>
<dbReference type="GO" id="GO:0005737">
    <property type="term" value="C:cytoplasm"/>
    <property type="evidence" value="ECO:0007669"/>
    <property type="project" value="UniProtKB-SubCell"/>
</dbReference>
<comment type="subcellular location">
    <subcellularLocation>
        <location evidence="4">Cytoplasm</location>
    </subcellularLocation>
    <subcellularLocation>
        <location evidence="4">Nucleus</location>
    </subcellularLocation>
</comment>
<evidence type="ECO:0000256" key="2">
    <source>
        <dbReference type="ARBA" id="ARBA00022942"/>
    </source>
</evidence>
<dbReference type="STRING" id="6216.A0A0R3SFT2"/>
<dbReference type="Proteomes" id="UP000274504">
    <property type="component" value="Unassembled WGS sequence"/>
</dbReference>